<dbReference type="Gene3D" id="2.40.10.220">
    <property type="entry name" value="predicted glycosyltransferase like domains"/>
    <property type="match status" value="1"/>
</dbReference>
<dbReference type="EMBL" id="BMIH01000004">
    <property type="protein sequence ID" value="GGB39061.1"/>
    <property type="molecule type" value="Genomic_DNA"/>
</dbReference>
<dbReference type="RefSeq" id="WP_188659655.1">
    <property type="nucleotide sequence ID" value="NZ_BMIH01000004.1"/>
</dbReference>
<accession>A0A916TCC2</accession>
<keyword evidence="3" id="KW-1185">Reference proteome</keyword>
<comment type="caution">
    <text evidence="2">The sequence shown here is derived from an EMBL/GenBank/DDBJ whole genome shotgun (WGS) entry which is preliminary data.</text>
</comment>
<name>A0A916TCC2_9SPHN</name>
<reference evidence="2" key="1">
    <citation type="journal article" date="2014" name="Int. J. Syst. Evol. Microbiol.">
        <title>Complete genome sequence of Corynebacterium casei LMG S-19264T (=DSM 44701T), isolated from a smear-ripened cheese.</title>
        <authorList>
            <consortium name="US DOE Joint Genome Institute (JGI-PGF)"/>
            <person name="Walter F."/>
            <person name="Albersmeier A."/>
            <person name="Kalinowski J."/>
            <person name="Ruckert C."/>
        </authorList>
    </citation>
    <scope>NUCLEOTIDE SEQUENCE</scope>
    <source>
        <strain evidence="2">CGMCC 1.15330</strain>
    </source>
</reference>
<dbReference type="SUPFAM" id="SSF141371">
    <property type="entry name" value="PilZ domain-like"/>
    <property type="match status" value="1"/>
</dbReference>
<protein>
    <recommendedName>
        <fullName evidence="1">PilZ domain-containing protein</fullName>
    </recommendedName>
</protein>
<evidence type="ECO:0000259" key="1">
    <source>
        <dbReference type="Pfam" id="PF07238"/>
    </source>
</evidence>
<organism evidence="2 3">
    <name type="scientific">Sphingomonas metalli</name>
    <dbReference type="NCBI Taxonomy" id="1779358"/>
    <lineage>
        <taxon>Bacteria</taxon>
        <taxon>Pseudomonadati</taxon>
        <taxon>Pseudomonadota</taxon>
        <taxon>Alphaproteobacteria</taxon>
        <taxon>Sphingomonadales</taxon>
        <taxon>Sphingomonadaceae</taxon>
        <taxon>Sphingomonas</taxon>
    </lineage>
</organism>
<dbReference type="InterPro" id="IPR009875">
    <property type="entry name" value="PilZ_domain"/>
</dbReference>
<evidence type="ECO:0000313" key="3">
    <source>
        <dbReference type="Proteomes" id="UP000623067"/>
    </source>
</evidence>
<sequence length="197" mass="20790">MHQPARPHSAPARSGREGRINPVLLIGKVIRGDGGVGACIVHDLAPGGLVARFAAAPSVGETLMIEIRGMSAMVGTVRWVNGVKAGVAFASEQPIDAALHPSHDPGELARPPRFAVRTLVALRIREGRYPAELVDISAGGAKLLLDAGVNIGDVGQLTLPGPPATVFGRVRWEHQGLCGFQFCESLPLPLLTRILER</sequence>
<dbReference type="GO" id="GO:0035438">
    <property type="term" value="F:cyclic-di-GMP binding"/>
    <property type="evidence" value="ECO:0007669"/>
    <property type="project" value="InterPro"/>
</dbReference>
<gene>
    <name evidence="2" type="ORF">GCM10011380_30660</name>
</gene>
<reference evidence="2" key="2">
    <citation type="submission" date="2020-09" db="EMBL/GenBank/DDBJ databases">
        <authorList>
            <person name="Sun Q."/>
            <person name="Zhou Y."/>
        </authorList>
    </citation>
    <scope>NUCLEOTIDE SEQUENCE</scope>
    <source>
        <strain evidence="2">CGMCC 1.15330</strain>
    </source>
</reference>
<evidence type="ECO:0000313" key="2">
    <source>
        <dbReference type="EMBL" id="GGB39061.1"/>
    </source>
</evidence>
<feature type="domain" description="PilZ" evidence="1">
    <location>
        <begin position="110"/>
        <end position="190"/>
    </location>
</feature>
<dbReference type="Pfam" id="PF07238">
    <property type="entry name" value="PilZ"/>
    <property type="match status" value="1"/>
</dbReference>
<dbReference type="AlphaFoldDB" id="A0A916TCC2"/>
<proteinExistence type="predicted"/>
<dbReference type="Proteomes" id="UP000623067">
    <property type="component" value="Unassembled WGS sequence"/>
</dbReference>